<accession>A0A921GQG0</accession>
<protein>
    <submittedName>
        <fullName evidence="2">Uncharacterized protein</fullName>
    </submittedName>
</protein>
<evidence type="ECO:0000256" key="1">
    <source>
        <dbReference type="SAM" id="Phobius"/>
    </source>
</evidence>
<keyword evidence="1" id="KW-1133">Transmembrane helix</keyword>
<name>A0A921GQG0_9MICO</name>
<reference evidence="2" key="2">
    <citation type="submission" date="2021-09" db="EMBL/GenBank/DDBJ databases">
        <authorList>
            <person name="Gilroy R."/>
        </authorList>
    </citation>
    <scope>NUCLEOTIDE SEQUENCE</scope>
    <source>
        <strain evidence="2">1647</strain>
    </source>
</reference>
<evidence type="ECO:0000313" key="2">
    <source>
        <dbReference type="EMBL" id="HJF50283.1"/>
    </source>
</evidence>
<feature type="transmembrane region" description="Helical" evidence="1">
    <location>
        <begin position="6"/>
        <end position="26"/>
    </location>
</feature>
<dbReference type="GeneID" id="78122710"/>
<gene>
    <name evidence="2" type="ORF">K8W24_10895</name>
</gene>
<dbReference type="Proteomes" id="UP000775129">
    <property type="component" value="Unassembled WGS sequence"/>
</dbReference>
<dbReference type="EMBL" id="DYWO01000326">
    <property type="protein sequence ID" value="HJF50283.1"/>
    <property type="molecule type" value="Genomic_DNA"/>
</dbReference>
<organism evidence="2 3">
    <name type="scientific">Brachybacterium paraconglomeratum</name>
    <dbReference type="NCBI Taxonomy" id="173362"/>
    <lineage>
        <taxon>Bacteria</taxon>
        <taxon>Bacillati</taxon>
        <taxon>Actinomycetota</taxon>
        <taxon>Actinomycetes</taxon>
        <taxon>Micrococcales</taxon>
        <taxon>Dermabacteraceae</taxon>
        <taxon>Brachybacterium</taxon>
    </lineage>
</organism>
<sequence>MDSGFWFEAGALLPSIGVGLLFWFVIRSLLRADRREREAERQAEQELLERKQPRKDP</sequence>
<dbReference type="AlphaFoldDB" id="A0A921GQG0"/>
<keyword evidence="1" id="KW-0812">Transmembrane</keyword>
<comment type="caution">
    <text evidence="2">The sequence shown here is derived from an EMBL/GenBank/DDBJ whole genome shotgun (WGS) entry which is preliminary data.</text>
</comment>
<keyword evidence="1" id="KW-0472">Membrane</keyword>
<evidence type="ECO:0000313" key="3">
    <source>
        <dbReference type="Proteomes" id="UP000775129"/>
    </source>
</evidence>
<dbReference type="RefSeq" id="WP_010551049.1">
    <property type="nucleotide sequence ID" value="NZ_CANLNX010000004.1"/>
</dbReference>
<reference evidence="2" key="1">
    <citation type="journal article" date="2021" name="PeerJ">
        <title>Extensive microbial diversity within the chicken gut microbiome revealed by metagenomics and culture.</title>
        <authorList>
            <person name="Gilroy R."/>
            <person name="Ravi A."/>
            <person name="Getino M."/>
            <person name="Pursley I."/>
            <person name="Horton D.L."/>
            <person name="Alikhan N.F."/>
            <person name="Baker D."/>
            <person name="Gharbi K."/>
            <person name="Hall N."/>
            <person name="Watson M."/>
            <person name="Adriaenssens E.M."/>
            <person name="Foster-Nyarko E."/>
            <person name="Jarju S."/>
            <person name="Secka A."/>
            <person name="Antonio M."/>
            <person name="Oren A."/>
            <person name="Chaudhuri R.R."/>
            <person name="La Ragione R."/>
            <person name="Hildebrand F."/>
            <person name="Pallen M.J."/>
        </authorList>
    </citation>
    <scope>NUCLEOTIDE SEQUENCE</scope>
    <source>
        <strain evidence="2">1647</strain>
    </source>
</reference>
<proteinExistence type="predicted"/>